<dbReference type="PANTHER" id="PTHR36918">
    <property type="match status" value="1"/>
</dbReference>
<dbReference type="Proteomes" id="UP000219329">
    <property type="component" value="Unassembled WGS sequence"/>
</dbReference>
<evidence type="ECO:0000256" key="2">
    <source>
        <dbReference type="ARBA" id="ARBA00022448"/>
    </source>
</evidence>
<dbReference type="GO" id="GO:0005737">
    <property type="term" value="C:cytoplasm"/>
    <property type="evidence" value="ECO:0007669"/>
    <property type="project" value="UniProtKB-SubCell"/>
</dbReference>
<dbReference type="SUPFAM" id="SSF54611">
    <property type="entry name" value="SecB-like"/>
    <property type="match status" value="1"/>
</dbReference>
<gene>
    <name evidence="5" type="primary">secB</name>
    <name evidence="7" type="ORF">CNF02_08055</name>
</gene>
<dbReference type="GO" id="GO:0015031">
    <property type="term" value="P:protein transport"/>
    <property type="evidence" value="ECO:0007669"/>
    <property type="project" value="UniProtKB-UniRule"/>
</dbReference>
<organism evidence="7 8">
    <name type="scientific">OM182 bacterium MED-G28</name>
    <dbReference type="NCBI Taxonomy" id="1986256"/>
    <lineage>
        <taxon>Bacteria</taxon>
        <taxon>Pseudomonadati</taxon>
        <taxon>Pseudomonadota</taxon>
        <taxon>Gammaproteobacteria</taxon>
        <taxon>OMG group</taxon>
        <taxon>OM182 clade</taxon>
    </lineage>
</organism>
<comment type="caution">
    <text evidence="7">The sequence shown here is derived from an EMBL/GenBank/DDBJ whole genome shotgun (WGS) entry which is preliminary data.</text>
</comment>
<feature type="region of interest" description="Disordered" evidence="6">
    <location>
        <begin position="1"/>
        <end position="23"/>
    </location>
</feature>
<comment type="function">
    <text evidence="5">One of the proteins required for the normal export of preproteins out of the cell cytoplasm. It is a molecular chaperone that binds to a subset of precursor proteins, maintaining them in a translocation-competent state. It also specifically binds to its receptor SecA.</text>
</comment>
<dbReference type="EMBL" id="NTJZ01000007">
    <property type="protein sequence ID" value="PDH33669.1"/>
    <property type="molecule type" value="Genomic_DNA"/>
</dbReference>
<proteinExistence type="inferred from homology"/>
<accession>A0A2A5WB15</accession>
<feature type="region of interest" description="Disordered" evidence="6">
    <location>
        <begin position="158"/>
        <end position="182"/>
    </location>
</feature>
<name>A0A2A5WB15_9GAMM</name>
<dbReference type="Gene3D" id="3.10.420.10">
    <property type="entry name" value="SecB-like"/>
    <property type="match status" value="1"/>
</dbReference>
<evidence type="ECO:0000256" key="5">
    <source>
        <dbReference type="HAMAP-Rule" id="MF_00821"/>
    </source>
</evidence>
<comment type="subcellular location">
    <subcellularLocation>
        <location evidence="5">Cytoplasm</location>
    </subcellularLocation>
</comment>
<dbReference type="Pfam" id="PF02556">
    <property type="entry name" value="SecB"/>
    <property type="match status" value="1"/>
</dbReference>
<keyword evidence="4 5" id="KW-0811">Translocation</keyword>
<keyword evidence="2 5" id="KW-0813">Transport</keyword>
<dbReference type="NCBIfam" id="TIGR00809">
    <property type="entry name" value="secB"/>
    <property type="match status" value="1"/>
</dbReference>
<protein>
    <recommendedName>
        <fullName evidence="5">Protein-export protein SecB</fullName>
    </recommendedName>
</protein>
<keyword evidence="5" id="KW-0143">Chaperone</keyword>
<evidence type="ECO:0000256" key="3">
    <source>
        <dbReference type="ARBA" id="ARBA00022927"/>
    </source>
</evidence>
<dbReference type="GO" id="GO:0051082">
    <property type="term" value="F:unfolded protein binding"/>
    <property type="evidence" value="ECO:0007669"/>
    <property type="project" value="InterPro"/>
</dbReference>
<keyword evidence="5" id="KW-0963">Cytoplasm</keyword>
<dbReference type="GO" id="GO:0006457">
    <property type="term" value="P:protein folding"/>
    <property type="evidence" value="ECO:0007669"/>
    <property type="project" value="UniProtKB-UniRule"/>
</dbReference>
<dbReference type="InterPro" id="IPR003708">
    <property type="entry name" value="SecB"/>
</dbReference>
<evidence type="ECO:0000256" key="6">
    <source>
        <dbReference type="SAM" id="MobiDB-lite"/>
    </source>
</evidence>
<sequence length="182" mass="19956">MAEDYNNPQAAGAADETQQPQGPQFALQRIYLKDSSFESPRSPAIFQGQWAPKINFDIKTRSNKVQDDLYEVVLILTAEALLEEQSAFLVEVHQAGVFACKDFEDEQLEQLLATVCPNILFPYAREVIDSLAIKGSFPALMLAPINFESLYQQQKQAGAQQATGNGNGAITQGTEASTPEAE</sequence>
<comment type="similarity">
    <text evidence="1 5">Belongs to the SecB family.</text>
</comment>
<dbReference type="PRINTS" id="PR01594">
    <property type="entry name" value="SECBCHAPRONE"/>
</dbReference>
<evidence type="ECO:0000256" key="1">
    <source>
        <dbReference type="ARBA" id="ARBA00009990"/>
    </source>
</evidence>
<dbReference type="GO" id="GO:0051262">
    <property type="term" value="P:protein tetramerization"/>
    <property type="evidence" value="ECO:0007669"/>
    <property type="project" value="InterPro"/>
</dbReference>
<dbReference type="HAMAP" id="MF_00821">
    <property type="entry name" value="SecB"/>
    <property type="match status" value="1"/>
</dbReference>
<feature type="compositionally biased region" description="Polar residues" evidence="6">
    <location>
        <begin position="170"/>
        <end position="182"/>
    </location>
</feature>
<dbReference type="NCBIfam" id="NF004393">
    <property type="entry name" value="PRK05751.1-4"/>
    <property type="match status" value="1"/>
</dbReference>
<evidence type="ECO:0000313" key="7">
    <source>
        <dbReference type="EMBL" id="PDH33669.1"/>
    </source>
</evidence>
<dbReference type="AlphaFoldDB" id="A0A2A5WB15"/>
<dbReference type="InterPro" id="IPR035958">
    <property type="entry name" value="SecB-like_sf"/>
</dbReference>
<dbReference type="PANTHER" id="PTHR36918:SF1">
    <property type="entry name" value="PROTEIN-EXPORT PROTEIN SECB"/>
    <property type="match status" value="1"/>
</dbReference>
<evidence type="ECO:0000256" key="4">
    <source>
        <dbReference type="ARBA" id="ARBA00023010"/>
    </source>
</evidence>
<keyword evidence="3 5" id="KW-0653">Protein transport</keyword>
<reference evidence="7 8" key="1">
    <citation type="submission" date="2017-08" db="EMBL/GenBank/DDBJ databases">
        <title>Fine stratification of microbial communities through a metagenomic profile of the photic zone.</title>
        <authorList>
            <person name="Haro-Moreno J.M."/>
            <person name="Lopez-Perez M."/>
            <person name="De La Torre J."/>
            <person name="Picazo A."/>
            <person name="Camacho A."/>
            <person name="Rodriguez-Valera F."/>
        </authorList>
    </citation>
    <scope>NUCLEOTIDE SEQUENCE [LARGE SCALE GENOMIC DNA]</scope>
    <source>
        <strain evidence="7">MED-G28</strain>
    </source>
</reference>
<comment type="subunit">
    <text evidence="5">Homotetramer, a dimer of dimers. One homotetramer interacts with 1 SecA dimer.</text>
</comment>
<evidence type="ECO:0000313" key="8">
    <source>
        <dbReference type="Proteomes" id="UP000219329"/>
    </source>
</evidence>